<feature type="domain" description="CCHC-type" evidence="10">
    <location>
        <begin position="29"/>
        <end position="44"/>
    </location>
</feature>
<dbReference type="InterPro" id="IPR021109">
    <property type="entry name" value="Peptidase_aspartic_dom_sf"/>
</dbReference>
<evidence type="ECO:0000256" key="9">
    <source>
        <dbReference type="SAM" id="MobiDB-lite"/>
    </source>
</evidence>
<keyword evidence="5" id="KW-0255">Endonuclease</keyword>
<keyword evidence="3" id="KW-0548">Nucleotidyltransferase</keyword>
<dbReference type="CDD" id="cd01647">
    <property type="entry name" value="RT_LTR"/>
    <property type="match status" value="1"/>
</dbReference>
<dbReference type="Pfam" id="PF17917">
    <property type="entry name" value="RT_RNaseH"/>
    <property type="match status" value="1"/>
</dbReference>
<dbReference type="CDD" id="cd00303">
    <property type="entry name" value="retropepsin_like"/>
    <property type="match status" value="1"/>
</dbReference>
<dbReference type="InterPro" id="IPR041373">
    <property type="entry name" value="RT_RNaseH"/>
</dbReference>
<keyword evidence="6" id="KW-0378">Hydrolase</keyword>
<evidence type="ECO:0000256" key="1">
    <source>
        <dbReference type="ARBA" id="ARBA00012493"/>
    </source>
</evidence>
<keyword evidence="2" id="KW-0808">Transferase</keyword>
<evidence type="ECO:0000256" key="3">
    <source>
        <dbReference type="ARBA" id="ARBA00022695"/>
    </source>
</evidence>
<evidence type="ECO:0000256" key="4">
    <source>
        <dbReference type="ARBA" id="ARBA00022722"/>
    </source>
</evidence>
<dbReference type="Gene3D" id="3.30.70.270">
    <property type="match status" value="2"/>
</dbReference>
<evidence type="ECO:0000256" key="6">
    <source>
        <dbReference type="ARBA" id="ARBA00022801"/>
    </source>
</evidence>
<dbReference type="EMBL" id="JAIVGD010000003">
    <property type="protein sequence ID" value="KAH0776590.1"/>
    <property type="molecule type" value="Genomic_DNA"/>
</dbReference>
<evidence type="ECO:0000256" key="7">
    <source>
        <dbReference type="ARBA" id="ARBA00022918"/>
    </source>
</evidence>
<feature type="region of interest" description="Disordered" evidence="9">
    <location>
        <begin position="43"/>
        <end position="80"/>
    </location>
</feature>
<dbReference type="Gene3D" id="4.10.60.10">
    <property type="entry name" value="Zinc finger, CCHC-type"/>
    <property type="match status" value="1"/>
</dbReference>
<dbReference type="InterPro" id="IPR043128">
    <property type="entry name" value="Rev_trsase/Diguanyl_cyclase"/>
</dbReference>
<dbReference type="InterPro" id="IPR001878">
    <property type="entry name" value="Znf_CCHC"/>
</dbReference>
<evidence type="ECO:0000256" key="8">
    <source>
        <dbReference type="PROSITE-ProRule" id="PRU00047"/>
    </source>
</evidence>
<dbReference type="InterPro" id="IPR053134">
    <property type="entry name" value="RNA-dir_DNA_polymerase"/>
</dbReference>
<evidence type="ECO:0000259" key="10">
    <source>
        <dbReference type="PROSITE" id="PS50158"/>
    </source>
</evidence>
<dbReference type="PANTHER" id="PTHR24559:SF444">
    <property type="entry name" value="REVERSE TRANSCRIPTASE DOMAIN-CONTAINING PROTEIN"/>
    <property type="match status" value="1"/>
</dbReference>
<keyword evidence="8" id="KW-0479">Metal-binding</keyword>
<dbReference type="SUPFAM" id="SSF56672">
    <property type="entry name" value="DNA/RNA polymerases"/>
    <property type="match status" value="1"/>
</dbReference>
<evidence type="ECO:0000256" key="2">
    <source>
        <dbReference type="ARBA" id="ARBA00022679"/>
    </source>
</evidence>
<dbReference type="Pfam" id="PF00098">
    <property type="entry name" value="zf-CCHC"/>
    <property type="match status" value="1"/>
</dbReference>
<evidence type="ECO:0000313" key="11">
    <source>
        <dbReference type="EMBL" id="KAH0776590.1"/>
    </source>
</evidence>
<sequence>MAQGGNETPSCAKCGRNHSRMCRDGSTGCFKCGQNGHFMRECSKNRQGNGNGGNRAQSSIVAPPDRAAPRGATSGTDGGANRLYAITSRQEQENSLDVVTGMIKVFTFDVYALLDRGTSLSFVTRYVVMNINILPERLLETFSVSTPVGEFILAERVYRDCTISVNHKDTMADLVELDMIDFDDILGMDWFHARNASLDCRTRVVKFQFPNDPVLEWRSSLGVPKGHFIFVKTPPIQSVQVVSEFPEVITDDLPGVPPEREIDLGIDFFPDTRPISILPYQMTLAELKELKEQFKDLLEKDYRQWNKVTIKNKYPFPRIDDLFDQLQGATCFSKIDLRSGYHQLRVRENNIPKTSFKTHYGHYEFLVMSFSLTNAHATFMDLMNIVFKPYLDMFVIVFIDGILIYLKNEEDHARHLRVVLQTLKDRELHAKFSKCDGIRVDIQKIEVVQNWSKCTSPTYIRSFLGLASYYRRFVEVFSSISSPLTKLTQKTTKFQWSEACEKSFQELKTRLTTTLVLTLPEGTQVFALKIWRHYLYGVQVDVFTNHKSLQYVFSQKELNLRHRRWLELHKDYDMSILYG</sequence>
<dbReference type="Gene3D" id="3.10.10.10">
    <property type="entry name" value="HIV Type 1 Reverse Transcriptase, subunit A, domain 1"/>
    <property type="match status" value="1"/>
</dbReference>
<dbReference type="Gene3D" id="2.40.70.10">
    <property type="entry name" value="Acid Proteases"/>
    <property type="match status" value="1"/>
</dbReference>
<comment type="caution">
    <text evidence="11">The sequence shown here is derived from an EMBL/GenBank/DDBJ whole genome shotgun (WGS) entry which is preliminary data.</text>
</comment>
<gene>
    <name evidence="11" type="ORF">KY290_008001</name>
</gene>
<name>A0ABQ7W775_SOLTU</name>
<dbReference type="Pfam" id="PF00078">
    <property type="entry name" value="RVT_1"/>
    <property type="match status" value="1"/>
</dbReference>
<dbReference type="EC" id="2.7.7.49" evidence="1"/>
<reference evidence="11 12" key="1">
    <citation type="journal article" date="2021" name="bioRxiv">
        <title>Chromosome-scale and haplotype-resolved genome assembly of a tetraploid potato cultivar.</title>
        <authorList>
            <person name="Sun H."/>
            <person name="Jiao W.-B."/>
            <person name="Krause K."/>
            <person name="Campoy J.A."/>
            <person name="Goel M."/>
            <person name="Folz-Donahue K."/>
            <person name="Kukat C."/>
            <person name="Huettel B."/>
            <person name="Schneeberger K."/>
        </authorList>
    </citation>
    <scope>NUCLEOTIDE SEQUENCE [LARGE SCALE GENOMIC DNA]</scope>
    <source>
        <strain evidence="11">SolTubOtavaFocal</strain>
        <tissue evidence="11">Leaves</tissue>
    </source>
</reference>
<protein>
    <recommendedName>
        <fullName evidence="1">RNA-directed DNA polymerase</fullName>
        <ecNumber evidence="1">2.7.7.49</ecNumber>
    </recommendedName>
</protein>
<keyword evidence="4" id="KW-0540">Nuclease</keyword>
<evidence type="ECO:0000313" key="12">
    <source>
        <dbReference type="Proteomes" id="UP000826656"/>
    </source>
</evidence>
<dbReference type="PANTHER" id="PTHR24559">
    <property type="entry name" value="TRANSPOSON TY3-I GAG-POL POLYPROTEIN"/>
    <property type="match status" value="1"/>
</dbReference>
<dbReference type="Proteomes" id="UP000826656">
    <property type="component" value="Unassembled WGS sequence"/>
</dbReference>
<accession>A0ABQ7W775</accession>
<evidence type="ECO:0000256" key="5">
    <source>
        <dbReference type="ARBA" id="ARBA00022759"/>
    </source>
</evidence>
<dbReference type="InterPro" id="IPR000477">
    <property type="entry name" value="RT_dom"/>
</dbReference>
<proteinExistence type="predicted"/>
<keyword evidence="7" id="KW-0695">RNA-directed DNA polymerase</keyword>
<keyword evidence="8" id="KW-0862">Zinc</keyword>
<dbReference type="PROSITE" id="PS50158">
    <property type="entry name" value="ZF_CCHC"/>
    <property type="match status" value="1"/>
</dbReference>
<dbReference type="SMART" id="SM00343">
    <property type="entry name" value="ZnF_C2HC"/>
    <property type="match status" value="1"/>
</dbReference>
<dbReference type="InterPro" id="IPR043502">
    <property type="entry name" value="DNA/RNA_pol_sf"/>
</dbReference>
<dbReference type="Pfam" id="PF08284">
    <property type="entry name" value="RVP_2"/>
    <property type="match status" value="1"/>
</dbReference>
<keyword evidence="12" id="KW-1185">Reference proteome</keyword>
<keyword evidence="8" id="KW-0863">Zinc-finger</keyword>
<organism evidence="11 12">
    <name type="scientific">Solanum tuberosum</name>
    <name type="common">Potato</name>
    <dbReference type="NCBI Taxonomy" id="4113"/>
    <lineage>
        <taxon>Eukaryota</taxon>
        <taxon>Viridiplantae</taxon>
        <taxon>Streptophyta</taxon>
        <taxon>Embryophyta</taxon>
        <taxon>Tracheophyta</taxon>
        <taxon>Spermatophyta</taxon>
        <taxon>Magnoliopsida</taxon>
        <taxon>eudicotyledons</taxon>
        <taxon>Gunneridae</taxon>
        <taxon>Pentapetalae</taxon>
        <taxon>asterids</taxon>
        <taxon>lamiids</taxon>
        <taxon>Solanales</taxon>
        <taxon>Solanaceae</taxon>
        <taxon>Solanoideae</taxon>
        <taxon>Solaneae</taxon>
        <taxon>Solanum</taxon>
    </lineage>
</organism>